<protein>
    <submittedName>
        <fullName evidence="2">Jg4385 protein</fullName>
    </submittedName>
</protein>
<feature type="transmembrane region" description="Helical" evidence="1">
    <location>
        <begin position="56"/>
        <end position="76"/>
    </location>
</feature>
<name>A0A8S4QQU7_9NEOP</name>
<keyword evidence="3" id="KW-1185">Reference proteome</keyword>
<keyword evidence="1" id="KW-0472">Membrane</keyword>
<accession>A0A8S4QQU7</accession>
<reference evidence="2" key="1">
    <citation type="submission" date="2022-03" db="EMBL/GenBank/DDBJ databases">
        <authorList>
            <person name="Lindestad O."/>
        </authorList>
    </citation>
    <scope>NUCLEOTIDE SEQUENCE</scope>
</reference>
<dbReference type="EMBL" id="CAKXAJ010011872">
    <property type="protein sequence ID" value="CAH2215520.1"/>
    <property type="molecule type" value="Genomic_DNA"/>
</dbReference>
<proteinExistence type="predicted"/>
<dbReference type="Proteomes" id="UP000838756">
    <property type="component" value="Unassembled WGS sequence"/>
</dbReference>
<comment type="caution">
    <text evidence="2">The sequence shown here is derived from an EMBL/GenBank/DDBJ whole genome shotgun (WGS) entry which is preliminary data.</text>
</comment>
<dbReference type="AlphaFoldDB" id="A0A8S4QQU7"/>
<gene>
    <name evidence="2" type="primary">jg4385</name>
    <name evidence="2" type="ORF">PAEG_LOCUS3654</name>
</gene>
<evidence type="ECO:0000313" key="2">
    <source>
        <dbReference type="EMBL" id="CAH2215520.1"/>
    </source>
</evidence>
<sequence length="103" mass="11058">MGGCYGVTGRVGRVRELAMRRAPELDDIGDPNAPVTVVHVRMLSEIGALVFAGEDAVFVACVCVLLGHVVGCYFIVRVVQDMLRTSPLWLDVGDGGKSGRLDR</sequence>
<evidence type="ECO:0000256" key="1">
    <source>
        <dbReference type="SAM" id="Phobius"/>
    </source>
</evidence>
<evidence type="ECO:0000313" key="3">
    <source>
        <dbReference type="Proteomes" id="UP000838756"/>
    </source>
</evidence>
<organism evidence="2 3">
    <name type="scientific">Pararge aegeria aegeria</name>
    <dbReference type="NCBI Taxonomy" id="348720"/>
    <lineage>
        <taxon>Eukaryota</taxon>
        <taxon>Metazoa</taxon>
        <taxon>Ecdysozoa</taxon>
        <taxon>Arthropoda</taxon>
        <taxon>Hexapoda</taxon>
        <taxon>Insecta</taxon>
        <taxon>Pterygota</taxon>
        <taxon>Neoptera</taxon>
        <taxon>Endopterygota</taxon>
        <taxon>Lepidoptera</taxon>
        <taxon>Glossata</taxon>
        <taxon>Ditrysia</taxon>
        <taxon>Papilionoidea</taxon>
        <taxon>Nymphalidae</taxon>
        <taxon>Satyrinae</taxon>
        <taxon>Satyrini</taxon>
        <taxon>Parargina</taxon>
        <taxon>Pararge</taxon>
    </lineage>
</organism>
<keyword evidence="1" id="KW-1133">Transmembrane helix</keyword>
<keyword evidence="1" id="KW-0812">Transmembrane</keyword>